<name>X0Z4I4_9ZZZZ</name>
<evidence type="ECO:0000256" key="2">
    <source>
        <dbReference type="ARBA" id="ARBA00022694"/>
    </source>
</evidence>
<dbReference type="GO" id="GO:0008033">
    <property type="term" value="P:tRNA processing"/>
    <property type="evidence" value="ECO:0007669"/>
    <property type="project" value="UniProtKB-KW"/>
</dbReference>
<gene>
    <name evidence="8" type="ORF">S01H4_00664</name>
</gene>
<evidence type="ECO:0008006" key="9">
    <source>
        <dbReference type="Google" id="ProtNLM"/>
    </source>
</evidence>
<proteinExistence type="predicted"/>
<dbReference type="PANTHER" id="PTHR47788">
    <property type="entry name" value="POLYA POLYMERASE"/>
    <property type="match status" value="1"/>
</dbReference>
<sequence>MAISLNRKNFGEILDFFGGREDLKNKKIKVLHKMSFIEDPTRIFRAVRFEKRLGFKMDNQTEKLARTTIDMDIVSKLNGVRI</sequence>
<comment type="cofactor">
    <cofactor evidence="1">
        <name>Mg(2+)</name>
        <dbReference type="ChEBI" id="CHEBI:18420"/>
    </cofactor>
</comment>
<keyword evidence="3" id="KW-0548">Nucleotidyltransferase</keyword>
<dbReference type="GO" id="GO:0016779">
    <property type="term" value="F:nucleotidyltransferase activity"/>
    <property type="evidence" value="ECO:0007669"/>
    <property type="project" value="UniProtKB-KW"/>
</dbReference>
<keyword evidence="4" id="KW-0479">Metal-binding</keyword>
<keyword evidence="5" id="KW-0547">Nucleotide-binding</keyword>
<evidence type="ECO:0000313" key="8">
    <source>
        <dbReference type="EMBL" id="GAG64295.1"/>
    </source>
</evidence>
<dbReference type="PANTHER" id="PTHR47788:SF1">
    <property type="entry name" value="A-ADDING TRNA NUCLEOTIDYLTRANSFERASE"/>
    <property type="match status" value="1"/>
</dbReference>
<dbReference type="GO" id="GO:0046872">
    <property type="term" value="F:metal ion binding"/>
    <property type="evidence" value="ECO:0007669"/>
    <property type="project" value="UniProtKB-KW"/>
</dbReference>
<dbReference type="EMBL" id="BART01000098">
    <property type="protein sequence ID" value="GAG64295.1"/>
    <property type="molecule type" value="Genomic_DNA"/>
</dbReference>
<evidence type="ECO:0000256" key="1">
    <source>
        <dbReference type="ARBA" id="ARBA00001946"/>
    </source>
</evidence>
<dbReference type="GO" id="GO:0003723">
    <property type="term" value="F:RNA binding"/>
    <property type="evidence" value="ECO:0007669"/>
    <property type="project" value="UniProtKB-KW"/>
</dbReference>
<comment type="caution">
    <text evidence="8">The sequence shown here is derived from an EMBL/GenBank/DDBJ whole genome shotgun (WGS) entry which is preliminary data.</text>
</comment>
<evidence type="ECO:0000256" key="5">
    <source>
        <dbReference type="ARBA" id="ARBA00022741"/>
    </source>
</evidence>
<keyword evidence="3" id="KW-0808">Transferase</keyword>
<evidence type="ECO:0000256" key="7">
    <source>
        <dbReference type="ARBA" id="ARBA00022884"/>
    </source>
</evidence>
<dbReference type="GO" id="GO:0000166">
    <property type="term" value="F:nucleotide binding"/>
    <property type="evidence" value="ECO:0007669"/>
    <property type="project" value="UniProtKB-KW"/>
</dbReference>
<dbReference type="SUPFAM" id="SSF81891">
    <property type="entry name" value="Poly A polymerase C-terminal region-like"/>
    <property type="match status" value="1"/>
</dbReference>
<accession>X0Z4I4</accession>
<evidence type="ECO:0000256" key="3">
    <source>
        <dbReference type="ARBA" id="ARBA00022695"/>
    </source>
</evidence>
<evidence type="ECO:0000256" key="4">
    <source>
        <dbReference type="ARBA" id="ARBA00022723"/>
    </source>
</evidence>
<keyword evidence="6" id="KW-0460">Magnesium</keyword>
<organism evidence="8">
    <name type="scientific">marine sediment metagenome</name>
    <dbReference type="NCBI Taxonomy" id="412755"/>
    <lineage>
        <taxon>unclassified sequences</taxon>
        <taxon>metagenomes</taxon>
        <taxon>ecological metagenomes</taxon>
    </lineage>
</organism>
<reference evidence="8" key="1">
    <citation type="journal article" date="2014" name="Front. Microbiol.">
        <title>High frequency of phylogenetically diverse reductive dehalogenase-homologous genes in deep subseafloor sedimentary metagenomes.</title>
        <authorList>
            <person name="Kawai M."/>
            <person name="Futagami T."/>
            <person name="Toyoda A."/>
            <person name="Takaki Y."/>
            <person name="Nishi S."/>
            <person name="Hori S."/>
            <person name="Arai W."/>
            <person name="Tsubouchi T."/>
            <person name="Morono Y."/>
            <person name="Uchiyama I."/>
            <person name="Ito T."/>
            <person name="Fujiyama A."/>
            <person name="Inagaki F."/>
            <person name="Takami H."/>
        </authorList>
    </citation>
    <scope>NUCLEOTIDE SEQUENCE</scope>
    <source>
        <strain evidence="8">Expedition CK06-06</strain>
    </source>
</reference>
<protein>
    <recommendedName>
        <fullName evidence="9">tRNA nucleotidyltransferase/poly(A) polymerase RNA and SrmB- binding domain-containing protein</fullName>
    </recommendedName>
</protein>
<evidence type="ECO:0000256" key="6">
    <source>
        <dbReference type="ARBA" id="ARBA00022842"/>
    </source>
</evidence>
<dbReference type="Gene3D" id="1.10.3090.10">
    <property type="entry name" value="cca-adding enzyme, domain 2"/>
    <property type="match status" value="1"/>
</dbReference>
<dbReference type="InterPro" id="IPR052390">
    <property type="entry name" value="tRNA_nt/polyA_polymerase"/>
</dbReference>
<dbReference type="AlphaFoldDB" id="X0Z4I4"/>
<keyword evidence="2" id="KW-0819">tRNA processing</keyword>
<keyword evidence="7" id="KW-0694">RNA-binding</keyword>